<protein>
    <submittedName>
        <fullName evidence="3">Tetratricopeptide repeat protein</fullName>
    </submittedName>
</protein>
<dbReference type="Proteomes" id="UP000316727">
    <property type="component" value="Unassembled WGS sequence"/>
</dbReference>
<reference evidence="3 4" key="1">
    <citation type="submission" date="2019-06" db="EMBL/GenBank/DDBJ databases">
        <title>A novel bacterium of genus Pontibacter, isolated from marine sediment.</title>
        <authorList>
            <person name="Huang H."/>
            <person name="Mo K."/>
            <person name="Hu Y."/>
        </authorList>
    </citation>
    <scope>NUCLEOTIDE SEQUENCE [LARGE SCALE GENOMIC DNA]</scope>
    <source>
        <strain evidence="3 4">HB172049</strain>
    </source>
</reference>
<feature type="compositionally biased region" description="Acidic residues" evidence="2">
    <location>
        <begin position="189"/>
        <end position="199"/>
    </location>
</feature>
<feature type="repeat" description="TPR" evidence="1">
    <location>
        <begin position="95"/>
        <end position="128"/>
    </location>
</feature>
<accession>A0A501W5J4</accession>
<keyword evidence="4" id="KW-1185">Reference proteome</keyword>
<gene>
    <name evidence="3" type="ORF">FJM65_14700</name>
</gene>
<proteinExistence type="predicted"/>
<name>A0A501W5J4_9BACT</name>
<dbReference type="OrthoDB" id="597471at2"/>
<evidence type="ECO:0000256" key="2">
    <source>
        <dbReference type="SAM" id="MobiDB-lite"/>
    </source>
</evidence>
<evidence type="ECO:0000256" key="1">
    <source>
        <dbReference type="PROSITE-ProRule" id="PRU00339"/>
    </source>
</evidence>
<dbReference type="PROSITE" id="PS50005">
    <property type="entry name" value="TPR"/>
    <property type="match status" value="1"/>
</dbReference>
<dbReference type="InterPro" id="IPR019734">
    <property type="entry name" value="TPR_rpt"/>
</dbReference>
<feature type="region of interest" description="Disordered" evidence="2">
    <location>
        <begin position="151"/>
        <end position="269"/>
    </location>
</feature>
<comment type="caution">
    <text evidence="3">The sequence shown here is derived from an EMBL/GenBank/DDBJ whole genome shotgun (WGS) entry which is preliminary data.</text>
</comment>
<dbReference type="AlphaFoldDB" id="A0A501W5J4"/>
<dbReference type="EMBL" id="VFRQ01000007">
    <property type="protein sequence ID" value="TPE43354.1"/>
    <property type="molecule type" value="Genomic_DNA"/>
</dbReference>
<keyword evidence="1" id="KW-0802">TPR repeat</keyword>
<feature type="compositionally biased region" description="Basic and acidic residues" evidence="2">
    <location>
        <begin position="237"/>
        <end position="246"/>
    </location>
</feature>
<organism evidence="3 4">
    <name type="scientific">Pontibacter mangrovi</name>
    <dbReference type="NCBI Taxonomy" id="2589816"/>
    <lineage>
        <taxon>Bacteria</taxon>
        <taxon>Pseudomonadati</taxon>
        <taxon>Bacteroidota</taxon>
        <taxon>Cytophagia</taxon>
        <taxon>Cytophagales</taxon>
        <taxon>Hymenobacteraceae</taxon>
        <taxon>Pontibacter</taxon>
    </lineage>
</organism>
<evidence type="ECO:0000313" key="4">
    <source>
        <dbReference type="Proteomes" id="UP000316727"/>
    </source>
</evidence>
<dbReference type="RefSeq" id="WP_140622300.1">
    <property type="nucleotide sequence ID" value="NZ_VFRQ01000007.1"/>
</dbReference>
<sequence>MKGSVIAIWLVSFFSGGISVVTRMNQHTEEAADAYARKDYAEAIASYRYLLNDLEVDDDHLRLNLAHAYYEAGLLQQATTAYQYLADNPVGHIRSLAHLQLGNISTHTQKYKRALALYKLALKADPANDLARYNYELLKKYLQLHPKEALGEEEAENGQEDSQQAPPPPDEQVEPQPKQNPDAQGNQEAETETQAEADNGESGAAGEMKPSEREQQQSGGREAGSEQGLQLDSPFDSNEKELRQEPEAISEEDQMAQTRRARLRQANMSPEKAKLLLDAMRNAELQYIQQLPKKPSHTPKPNTPNW</sequence>
<dbReference type="SUPFAM" id="SSF48452">
    <property type="entry name" value="TPR-like"/>
    <property type="match status" value="1"/>
</dbReference>
<evidence type="ECO:0000313" key="3">
    <source>
        <dbReference type="EMBL" id="TPE43354.1"/>
    </source>
</evidence>
<dbReference type="Gene3D" id="1.25.40.10">
    <property type="entry name" value="Tetratricopeptide repeat domain"/>
    <property type="match status" value="1"/>
</dbReference>
<dbReference type="InterPro" id="IPR011990">
    <property type="entry name" value="TPR-like_helical_dom_sf"/>
</dbReference>